<name>A0A640VM91_9RHOB</name>
<keyword evidence="1" id="KW-0732">Signal</keyword>
<dbReference type="AlphaFoldDB" id="A0A640VM91"/>
<accession>A0A640VM91</accession>
<protein>
    <submittedName>
        <fullName evidence="2">Uncharacterized protein</fullName>
    </submittedName>
</protein>
<comment type="caution">
    <text evidence="2">The sequence shown here is derived from an EMBL/GenBank/DDBJ whole genome shotgun (WGS) entry which is preliminary data.</text>
</comment>
<feature type="chain" id="PRO_5024864387" evidence="1">
    <location>
        <begin position="18"/>
        <end position="162"/>
    </location>
</feature>
<sequence>MIRAAIISLAFAGAAMANSVADSAIASFNALCFTAGKTEVQVRTNMQARDGAPLPYTLIFWDKTLAPAPGMPDAIERRCEVSFEGDHTDAAIAALRDKMATPPVFGSATALPGTHSATAGTAFIEGRALLRGRVAVVHVGTRADQTFMAVDRLPADWESLVQ</sequence>
<dbReference type="OrthoDB" id="7726594at2"/>
<evidence type="ECO:0000313" key="3">
    <source>
        <dbReference type="Proteomes" id="UP000436522"/>
    </source>
</evidence>
<proteinExistence type="predicted"/>
<keyword evidence="3" id="KW-1185">Reference proteome</keyword>
<evidence type="ECO:0000313" key="2">
    <source>
        <dbReference type="EMBL" id="GFE48832.1"/>
    </source>
</evidence>
<feature type="signal peptide" evidence="1">
    <location>
        <begin position="1"/>
        <end position="17"/>
    </location>
</feature>
<reference evidence="2 3" key="1">
    <citation type="submission" date="2019-12" db="EMBL/GenBank/DDBJ databases">
        <title>Roseobacter cerasinus sp. nov., isolated from seawater around aquaculture.</title>
        <authorList>
            <person name="Muramatsu S."/>
            <person name="Takabe Y."/>
            <person name="Mori K."/>
            <person name="Takaichi S."/>
            <person name="Hanada S."/>
        </authorList>
    </citation>
    <scope>NUCLEOTIDE SEQUENCE [LARGE SCALE GENOMIC DNA]</scope>
    <source>
        <strain evidence="2 3">AI77</strain>
    </source>
</reference>
<evidence type="ECO:0000256" key="1">
    <source>
        <dbReference type="SAM" id="SignalP"/>
    </source>
</evidence>
<gene>
    <name evidence="2" type="ORF">So717_05850</name>
</gene>
<organism evidence="2 3">
    <name type="scientific">Roseobacter cerasinus</name>
    <dbReference type="NCBI Taxonomy" id="2602289"/>
    <lineage>
        <taxon>Bacteria</taxon>
        <taxon>Pseudomonadati</taxon>
        <taxon>Pseudomonadota</taxon>
        <taxon>Alphaproteobacteria</taxon>
        <taxon>Rhodobacterales</taxon>
        <taxon>Roseobacteraceae</taxon>
        <taxon>Roseobacter</taxon>
    </lineage>
</organism>
<dbReference type="Proteomes" id="UP000436522">
    <property type="component" value="Unassembled WGS sequence"/>
</dbReference>
<dbReference type="EMBL" id="BLIV01000001">
    <property type="protein sequence ID" value="GFE48832.1"/>
    <property type="molecule type" value="Genomic_DNA"/>
</dbReference>
<dbReference type="RefSeq" id="WP_159974687.1">
    <property type="nucleotide sequence ID" value="NZ_BLIV01000001.1"/>
</dbReference>